<protein>
    <submittedName>
        <fullName evidence="1">Tautomerase family protein</fullName>
    </submittedName>
</protein>
<dbReference type="Pfam" id="PF14552">
    <property type="entry name" value="Tautomerase_2"/>
    <property type="match status" value="1"/>
</dbReference>
<comment type="caution">
    <text evidence="1">The sequence shown here is derived from an EMBL/GenBank/DDBJ whole genome shotgun (WGS) entry which is preliminary data.</text>
</comment>
<evidence type="ECO:0000313" key="1">
    <source>
        <dbReference type="EMBL" id="RRA99850.1"/>
    </source>
</evidence>
<dbReference type="EMBL" id="RQJO01000011">
    <property type="protein sequence ID" value="RRA99850.1"/>
    <property type="molecule type" value="Genomic_DNA"/>
</dbReference>
<accession>A0A3P1BFL2</accession>
<reference evidence="1 2" key="1">
    <citation type="submission" date="2018-11" db="EMBL/GenBank/DDBJ databases">
        <authorList>
            <person name="Zhou Z."/>
            <person name="Wang G."/>
        </authorList>
    </citation>
    <scope>NUCLEOTIDE SEQUENCE [LARGE SCALE GENOMIC DNA]</scope>
    <source>
        <strain evidence="1 2">KCTC52004</strain>
    </source>
</reference>
<gene>
    <name evidence="1" type="ORF">EHT25_24775</name>
</gene>
<dbReference type="PANTHER" id="PTHR38460:SF1">
    <property type="entry name" value="TAUTOMERASE YOLI-RELATED"/>
    <property type="match status" value="1"/>
</dbReference>
<dbReference type="Proteomes" id="UP000271925">
    <property type="component" value="Unassembled WGS sequence"/>
</dbReference>
<dbReference type="Gene3D" id="3.30.429.10">
    <property type="entry name" value="Macrophage Migration Inhibitory Factor"/>
    <property type="match status" value="1"/>
</dbReference>
<dbReference type="PANTHER" id="PTHR38460">
    <property type="entry name" value="TAUTOMERASE YOLI-RELATED"/>
    <property type="match status" value="1"/>
</dbReference>
<keyword evidence="2" id="KW-1185">Reference proteome</keyword>
<dbReference type="SUPFAM" id="SSF55331">
    <property type="entry name" value="Tautomerase/MIF"/>
    <property type="match status" value="1"/>
</dbReference>
<name>A0A3P1BFL2_9BACT</name>
<proteinExistence type="predicted"/>
<organism evidence="1 2">
    <name type="scientific">Larkinella rosea</name>
    <dbReference type="NCBI Taxonomy" id="2025312"/>
    <lineage>
        <taxon>Bacteria</taxon>
        <taxon>Pseudomonadati</taxon>
        <taxon>Bacteroidota</taxon>
        <taxon>Cytophagia</taxon>
        <taxon>Cytophagales</taxon>
        <taxon>Spirosomataceae</taxon>
        <taxon>Larkinella</taxon>
    </lineage>
</organism>
<dbReference type="RefSeq" id="WP_124877882.1">
    <property type="nucleotide sequence ID" value="NZ_RQJO01000011.1"/>
</dbReference>
<dbReference type="InterPro" id="IPR037479">
    <property type="entry name" value="Tauto_MSAD"/>
</dbReference>
<dbReference type="AlphaFoldDB" id="A0A3P1BFL2"/>
<dbReference type="OrthoDB" id="9804765at2"/>
<dbReference type="InterPro" id="IPR014347">
    <property type="entry name" value="Tautomerase/MIF_sf"/>
</dbReference>
<evidence type="ECO:0000313" key="2">
    <source>
        <dbReference type="Proteomes" id="UP000271925"/>
    </source>
</evidence>
<sequence length="129" mass="14887">MSQVKIYGVSKPLRAIRDRLSDVIHACVVEALQFPLNKRAHRFLYLEPEDFFMPEGRTENYIIIELIMIEGRTIETKKKLINLLFERISQQIGLSLADIEICILESPAHNWGFRGKTGDEVSINYPINV</sequence>